<name>A0A1Y1Z4T8_9PLEO</name>
<feature type="compositionally biased region" description="Polar residues" evidence="1">
    <location>
        <begin position="66"/>
        <end position="77"/>
    </location>
</feature>
<proteinExistence type="predicted"/>
<evidence type="ECO:0000313" key="2">
    <source>
        <dbReference type="EMBL" id="ORY05281.1"/>
    </source>
</evidence>
<feature type="compositionally biased region" description="Low complexity" evidence="1">
    <location>
        <begin position="149"/>
        <end position="162"/>
    </location>
</feature>
<feature type="region of interest" description="Disordered" evidence="1">
    <location>
        <begin position="58"/>
        <end position="108"/>
    </location>
</feature>
<evidence type="ECO:0000256" key="1">
    <source>
        <dbReference type="SAM" id="MobiDB-lite"/>
    </source>
</evidence>
<feature type="region of interest" description="Disordered" evidence="1">
    <location>
        <begin position="123"/>
        <end position="178"/>
    </location>
</feature>
<organism evidence="2 3">
    <name type="scientific">Clohesyomyces aquaticus</name>
    <dbReference type="NCBI Taxonomy" id="1231657"/>
    <lineage>
        <taxon>Eukaryota</taxon>
        <taxon>Fungi</taxon>
        <taxon>Dikarya</taxon>
        <taxon>Ascomycota</taxon>
        <taxon>Pezizomycotina</taxon>
        <taxon>Dothideomycetes</taxon>
        <taxon>Pleosporomycetidae</taxon>
        <taxon>Pleosporales</taxon>
        <taxon>Lindgomycetaceae</taxon>
        <taxon>Clohesyomyces</taxon>
    </lineage>
</organism>
<accession>A0A1Y1Z4T8</accession>
<feature type="compositionally biased region" description="Basic residues" evidence="1">
    <location>
        <begin position="168"/>
        <end position="178"/>
    </location>
</feature>
<dbReference type="EMBL" id="MCFA01000127">
    <property type="protein sequence ID" value="ORY05281.1"/>
    <property type="molecule type" value="Genomic_DNA"/>
</dbReference>
<dbReference type="AlphaFoldDB" id="A0A1Y1Z4T8"/>
<dbReference type="Proteomes" id="UP000193144">
    <property type="component" value="Unassembled WGS sequence"/>
</dbReference>
<reference evidence="2 3" key="1">
    <citation type="submission" date="2016-07" db="EMBL/GenBank/DDBJ databases">
        <title>Pervasive Adenine N6-methylation of Active Genes in Fungi.</title>
        <authorList>
            <consortium name="DOE Joint Genome Institute"/>
            <person name="Mondo S.J."/>
            <person name="Dannebaum R.O."/>
            <person name="Kuo R.C."/>
            <person name="Labutti K."/>
            <person name="Haridas S."/>
            <person name="Kuo A."/>
            <person name="Salamov A."/>
            <person name="Ahrendt S.R."/>
            <person name="Lipzen A."/>
            <person name="Sullivan W."/>
            <person name="Andreopoulos W.B."/>
            <person name="Clum A."/>
            <person name="Lindquist E."/>
            <person name="Daum C."/>
            <person name="Ramamoorthy G.K."/>
            <person name="Gryganskyi A."/>
            <person name="Culley D."/>
            <person name="Magnuson J.K."/>
            <person name="James T.Y."/>
            <person name="O'Malley M.A."/>
            <person name="Stajich J.E."/>
            <person name="Spatafora J.W."/>
            <person name="Visel A."/>
            <person name="Grigoriev I.V."/>
        </authorList>
    </citation>
    <scope>NUCLEOTIDE SEQUENCE [LARGE SCALE GENOMIC DNA]</scope>
    <source>
        <strain evidence="2 3">CBS 115471</strain>
    </source>
</reference>
<comment type="caution">
    <text evidence="2">The sequence shown here is derived from an EMBL/GenBank/DDBJ whole genome shotgun (WGS) entry which is preliminary data.</text>
</comment>
<gene>
    <name evidence="2" type="ORF">BCR34DRAFT_572109</name>
</gene>
<protein>
    <submittedName>
        <fullName evidence="2">Uncharacterized protein</fullName>
    </submittedName>
</protein>
<sequence length="178" mass="20801">MYSIKNETWEVKQCLRTATLKHYELPSRRVLCNPSVPSEETMRSLCPSIHTTNTDASAAIFPTDPSHPTNQKKNLQHQPRPPQNRSKDTLKHSRTRSHQPSDSLKLTHRLRWHRRRRWFIMSTTTSPSSSRLSLTRQHPGNRLDRQHSRTSPLTTRRTLSTSPDRRLACTRHARRTRG</sequence>
<evidence type="ECO:0000313" key="3">
    <source>
        <dbReference type="Proteomes" id="UP000193144"/>
    </source>
</evidence>
<feature type="compositionally biased region" description="Low complexity" evidence="1">
    <location>
        <begin position="123"/>
        <end position="136"/>
    </location>
</feature>
<keyword evidence="3" id="KW-1185">Reference proteome</keyword>